<dbReference type="RefSeq" id="WP_053102653.1">
    <property type="nucleotide sequence ID" value="NZ_CP012358.1"/>
</dbReference>
<protein>
    <submittedName>
        <fullName evidence="2">FixH family protein</fullName>
    </submittedName>
</protein>
<keyword evidence="1" id="KW-0812">Transmembrane</keyword>
<name>A0AAW7DMM8_9GAMM</name>
<keyword evidence="1" id="KW-1133">Transmembrane helix</keyword>
<dbReference type="EMBL" id="JACANB010000001">
    <property type="protein sequence ID" value="MDM1695225.1"/>
    <property type="molecule type" value="Genomic_DNA"/>
</dbReference>
<dbReference type="Pfam" id="PF05751">
    <property type="entry name" value="FixH"/>
    <property type="match status" value="1"/>
</dbReference>
<evidence type="ECO:0000313" key="2">
    <source>
        <dbReference type="EMBL" id="MDM1695225.1"/>
    </source>
</evidence>
<keyword evidence="1" id="KW-0472">Membrane</keyword>
<gene>
    <name evidence="2" type="ORF">HX099_00865</name>
</gene>
<feature type="transmembrane region" description="Helical" evidence="1">
    <location>
        <begin position="16"/>
        <end position="37"/>
    </location>
</feature>
<dbReference type="GeneID" id="93983584"/>
<dbReference type="Proteomes" id="UP001173465">
    <property type="component" value="Unassembled WGS sequence"/>
</dbReference>
<proteinExistence type="predicted"/>
<dbReference type="InterPro" id="IPR008620">
    <property type="entry name" value="FixH"/>
</dbReference>
<reference evidence="2" key="1">
    <citation type="submission" date="2020-06" db="EMBL/GenBank/DDBJ databases">
        <authorList>
            <person name="Dong N."/>
        </authorList>
    </citation>
    <scope>NUCLEOTIDE SEQUENCE</scope>
    <source>
        <strain evidence="2">DF46-2-2</strain>
    </source>
</reference>
<organism evidence="2 3">
    <name type="scientific">Thiopseudomonas alkaliphila</name>
    <dbReference type="NCBI Taxonomy" id="1697053"/>
    <lineage>
        <taxon>Bacteria</taxon>
        <taxon>Pseudomonadati</taxon>
        <taxon>Pseudomonadota</taxon>
        <taxon>Gammaproteobacteria</taxon>
        <taxon>Pseudomonadales</taxon>
        <taxon>Pseudomonadaceae</taxon>
        <taxon>Thiopseudomonas</taxon>
    </lineage>
</organism>
<evidence type="ECO:0000313" key="3">
    <source>
        <dbReference type="Proteomes" id="UP001173465"/>
    </source>
</evidence>
<sequence length="171" mass="19382">MQQSDQTKSTWYKEPWVWFILGLLSTSVVLGLSLLFISLKNPPSLVVDNYYDAGKGINRSLERESLATSLKIQAELTLDQERGEALLTLEGESQPPYLELTLISPTQPERDRRIVLQALPDQPGLYRGLLADDDVTGRRMVEVLGKEQEATWRLFEEENVTFSSKILLGEE</sequence>
<accession>A0AAW7DMM8</accession>
<dbReference type="AlphaFoldDB" id="A0AAW7DMM8"/>
<dbReference type="KEGG" id="pbb:AKN87_04805"/>
<reference evidence="2" key="2">
    <citation type="journal article" date="2022" name="Sci. Total Environ.">
        <title>Prevalence, transmission, and molecular epidemiology of tet(X)-positive bacteria among humans, animals, and environmental niches in China: An epidemiological, and genomic-based study.</title>
        <authorList>
            <person name="Dong N."/>
            <person name="Zeng Y."/>
            <person name="Cai C."/>
            <person name="Sun C."/>
            <person name="Lu J."/>
            <person name="Liu C."/>
            <person name="Zhou H."/>
            <person name="Sun Q."/>
            <person name="Shu L."/>
            <person name="Wang H."/>
            <person name="Wang Y."/>
            <person name="Wang S."/>
            <person name="Wu C."/>
            <person name="Chan E.W."/>
            <person name="Chen G."/>
            <person name="Shen Z."/>
            <person name="Chen S."/>
            <person name="Zhang R."/>
        </authorList>
    </citation>
    <scope>NUCLEOTIDE SEQUENCE</scope>
    <source>
        <strain evidence="2">DF46-2-2</strain>
    </source>
</reference>
<comment type="caution">
    <text evidence="2">The sequence shown here is derived from an EMBL/GenBank/DDBJ whole genome shotgun (WGS) entry which is preliminary data.</text>
</comment>
<evidence type="ECO:0000256" key="1">
    <source>
        <dbReference type="SAM" id="Phobius"/>
    </source>
</evidence>